<comment type="caution">
    <text evidence="3">The sequence shown here is derived from an EMBL/GenBank/DDBJ whole genome shotgun (WGS) entry which is preliminary data.</text>
</comment>
<dbReference type="Proteomes" id="UP001138500">
    <property type="component" value="Unassembled WGS sequence"/>
</dbReference>
<protein>
    <submittedName>
        <fullName evidence="3">SANT SWI3, ADA2, N-CoR and TFIIIB'' DNA-binding domains</fullName>
    </submittedName>
</protein>
<dbReference type="InterPro" id="IPR001005">
    <property type="entry name" value="SANT/Myb"/>
</dbReference>
<dbReference type="OrthoDB" id="5398572at2759"/>
<evidence type="ECO:0000313" key="4">
    <source>
        <dbReference type="Proteomes" id="UP001138500"/>
    </source>
</evidence>
<dbReference type="GO" id="GO:0003677">
    <property type="term" value="F:DNA binding"/>
    <property type="evidence" value="ECO:0007669"/>
    <property type="project" value="UniProtKB-KW"/>
</dbReference>
<dbReference type="EMBL" id="RIBY02002101">
    <property type="protein sequence ID" value="KAH9825522.1"/>
    <property type="molecule type" value="Genomic_DNA"/>
</dbReference>
<feature type="domain" description="Myb-like" evidence="2">
    <location>
        <begin position="696"/>
        <end position="755"/>
    </location>
</feature>
<feature type="compositionally biased region" description="Polar residues" evidence="1">
    <location>
        <begin position="551"/>
        <end position="569"/>
    </location>
</feature>
<feature type="compositionally biased region" description="Low complexity" evidence="1">
    <location>
        <begin position="18"/>
        <end position="31"/>
    </location>
</feature>
<dbReference type="AlphaFoldDB" id="A0A9W7SN87"/>
<feature type="compositionally biased region" description="Polar residues" evidence="1">
    <location>
        <begin position="635"/>
        <end position="648"/>
    </location>
</feature>
<feature type="compositionally biased region" description="Polar residues" evidence="1">
    <location>
        <begin position="1"/>
        <end position="17"/>
    </location>
</feature>
<name>A0A9W7SN87_9PEZI</name>
<accession>A0A9W7SN87</accession>
<feature type="compositionally biased region" description="Basic and acidic residues" evidence="1">
    <location>
        <begin position="596"/>
        <end position="611"/>
    </location>
</feature>
<feature type="compositionally biased region" description="Polar residues" evidence="1">
    <location>
        <begin position="117"/>
        <end position="126"/>
    </location>
</feature>
<dbReference type="Gene3D" id="1.10.10.60">
    <property type="entry name" value="Homeodomain-like"/>
    <property type="match status" value="1"/>
</dbReference>
<reference evidence="3 4" key="1">
    <citation type="journal article" date="2018" name="IMA Fungus">
        <title>IMA Genome-F 10: Nine draft genome sequences of Claviceps purpurea s.lat., including C. arundinis, C. humidiphila, and C. cf. spartinae, pseudomolecules for the pitch canker pathogen Fusarium circinatum, draft genome of Davidsoniella eucalypti, Grosmannia galeiformis, Quambalaria eucalypti, and Teratosphaeria destructans.</title>
        <authorList>
            <person name="Wingfield B.D."/>
            <person name="Liu M."/>
            <person name="Nguyen H.D."/>
            <person name="Lane F.A."/>
            <person name="Morgan S.W."/>
            <person name="De Vos L."/>
            <person name="Wilken P.M."/>
            <person name="Duong T.A."/>
            <person name="Aylward J."/>
            <person name="Coetzee M.P."/>
            <person name="Dadej K."/>
            <person name="De Beer Z.W."/>
            <person name="Findlay W."/>
            <person name="Havenga M."/>
            <person name="Kolarik M."/>
            <person name="Menzies J.G."/>
            <person name="Naidoo K."/>
            <person name="Pochopski O."/>
            <person name="Shoukouhi P."/>
            <person name="Santana Q.C."/>
            <person name="Seifert K.A."/>
            <person name="Soal N."/>
            <person name="Steenkamp E.T."/>
            <person name="Tatham C.T."/>
            <person name="van der Nest M.A."/>
            <person name="Wingfield M.J."/>
        </authorList>
    </citation>
    <scope>NUCLEOTIDE SEQUENCE [LARGE SCALE GENOMIC DNA]</scope>
    <source>
        <strain evidence="3">CMW44962</strain>
    </source>
</reference>
<feature type="region of interest" description="Disordered" evidence="1">
    <location>
        <begin position="515"/>
        <end position="675"/>
    </location>
</feature>
<keyword evidence="3" id="KW-0238">DNA-binding</keyword>
<organism evidence="3 4">
    <name type="scientific">Teratosphaeria destructans</name>
    <dbReference type="NCBI Taxonomy" id="418781"/>
    <lineage>
        <taxon>Eukaryota</taxon>
        <taxon>Fungi</taxon>
        <taxon>Dikarya</taxon>
        <taxon>Ascomycota</taxon>
        <taxon>Pezizomycotina</taxon>
        <taxon>Dothideomycetes</taxon>
        <taxon>Dothideomycetidae</taxon>
        <taxon>Mycosphaerellales</taxon>
        <taxon>Teratosphaeriaceae</taxon>
        <taxon>Teratosphaeria</taxon>
    </lineage>
</organism>
<feature type="compositionally biased region" description="Polar residues" evidence="1">
    <location>
        <begin position="47"/>
        <end position="56"/>
    </location>
</feature>
<dbReference type="PROSITE" id="PS50090">
    <property type="entry name" value="MYB_LIKE"/>
    <property type="match status" value="1"/>
</dbReference>
<evidence type="ECO:0000313" key="3">
    <source>
        <dbReference type="EMBL" id="KAH9825522.1"/>
    </source>
</evidence>
<keyword evidence="4" id="KW-1185">Reference proteome</keyword>
<feature type="region of interest" description="Disordered" evidence="1">
    <location>
        <begin position="1"/>
        <end position="67"/>
    </location>
</feature>
<feature type="region of interest" description="Disordered" evidence="1">
    <location>
        <begin position="437"/>
        <end position="470"/>
    </location>
</feature>
<gene>
    <name evidence="3" type="ORF">Tdes44962_MAKER04090</name>
</gene>
<proteinExistence type="predicted"/>
<evidence type="ECO:0000256" key="1">
    <source>
        <dbReference type="SAM" id="MobiDB-lite"/>
    </source>
</evidence>
<sequence>MARPYGTSTTKPSAPQGTSARARSTRSRSASLEPDEHAQRQTRQGRKTSQYSTTHLMSIPEPELHTVTEDAVVDELPPTEAVPHEAAAVAVAAAAAAAAAAEDHDEDDEPRRESAGSAISGTTAKTSFSQEEIADLDADIMVDALPNLVAAADQLSALLVPADPNVRPVLWKEIRVQGSKQNKLFNNRIASINAHKDSFGTQTYILPSIALRAFFKVQHVEDVPEGPWRPDSLLYKINMAQMLRTLLVEIGDPLNISVNAWQDLEHLETYFPRAISGPDFDMEAVKTCLGIQTQLAIARLQAYSATPNFNPIQTIEDTFFDRSVEGSLVYKFIESLSTGQMDPDDEMMQTVFDDMFAPFEANYDGDVAHAISLLRSRFPWNDFVDQVIDYFQSRQAQLERSVAAAGGRDSIVNALAEEVQQRERNREFAMKRESLTAAGATPKKKGFGAKALRERQQRRSLQAPPQSAPVAQMVVEPAEQQPAATAPAADDYVLQQDEDEPEPTASERARSTLAHIAGFKDLQRQNASKGKQRLIDRQPTAQRVPFDSQEDGSQFQLPQSSTHARATQNPHKRPYVEDDDEPEAFEPTQDQGFQVDQRDTAAADARRRAAEASHASTHHRPQRSGTVDYDIPASSAKSPTRNRQSQTPKRQRKNPGSTFPDIPRPTANDPVEASNYDYQRAKDLAKLNRMTASQGRPPQVRTPWTAEEEDALIDLIVQHGDGGISYSALKKQADASGVLERRRPEDMRFKARNMKVTYLLGTVPLPENFENVILDRKAIDRLHAQGVPYQQDRIRNSGAEFE</sequence>
<reference evidence="3 4" key="2">
    <citation type="journal article" date="2021" name="Curr. Genet.">
        <title>Genetic response to nitrogen starvation in the aggressive Eucalyptus foliar pathogen Teratosphaeria destructans.</title>
        <authorList>
            <person name="Havenga M."/>
            <person name="Wingfield B.D."/>
            <person name="Wingfield M.J."/>
            <person name="Dreyer L.L."/>
            <person name="Roets F."/>
            <person name="Aylward J."/>
        </authorList>
    </citation>
    <scope>NUCLEOTIDE SEQUENCE [LARGE SCALE GENOMIC DNA]</scope>
    <source>
        <strain evidence="3">CMW44962</strain>
    </source>
</reference>
<feature type="region of interest" description="Disordered" evidence="1">
    <location>
        <begin position="98"/>
        <end position="126"/>
    </location>
</feature>
<evidence type="ECO:0000259" key="2">
    <source>
        <dbReference type="PROSITE" id="PS50090"/>
    </source>
</evidence>